<organism evidence="3 4">
    <name type="scientific">Alteromonas salexigens</name>
    <dbReference type="NCBI Taxonomy" id="2982530"/>
    <lineage>
        <taxon>Bacteria</taxon>
        <taxon>Pseudomonadati</taxon>
        <taxon>Pseudomonadota</taxon>
        <taxon>Gammaproteobacteria</taxon>
        <taxon>Alteromonadales</taxon>
        <taxon>Alteromonadaceae</taxon>
        <taxon>Alteromonas/Salinimonas group</taxon>
        <taxon>Alteromonas</taxon>
    </lineage>
</organism>
<dbReference type="RefSeq" id="WP_262996122.1">
    <property type="nucleotide sequence ID" value="NZ_JAOTJC010000013.1"/>
</dbReference>
<name>A0ABT2VRK9_9ALTE</name>
<evidence type="ECO:0000259" key="2">
    <source>
        <dbReference type="Pfam" id="PF01965"/>
    </source>
</evidence>
<comment type="similarity">
    <text evidence="1">Belongs to the peptidase C56 family.</text>
</comment>
<evidence type="ECO:0000313" key="4">
    <source>
        <dbReference type="Proteomes" id="UP001209257"/>
    </source>
</evidence>
<dbReference type="InterPro" id="IPR002818">
    <property type="entry name" value="DJ-1/PfpI"/>
</dbReference>
<keyword evidence="4" id="KW-1185">Reference proteome</keyword>
<accession>A0ABT2VRK9</accession>
<dbReference type="EMBL" id="JAOTJC010000013">
    <property type="protein sequence ID" value="MCU7555950.1"/>
    <property type="molecule type" value="Genomic_DNA"/>
</dbReference>
<gene>
    <name evidence="3" type="ORF">OCL06_15275</name>
</gene>
<evidence type="ECO:0000313" key="3">
    <source>
        <dbReference type="EMBL" id="MCU7555950.1"/>
    </source>
</evidence>
<reference evidence="4" key="1">
    <citation type="submission" date="2023-07" db="EMBL/GenBank/DDBJ databases">
        <title>Study on multiphase classification of strain Alteromonas salexigens isolated from the Yellow Sea.</title>
        <authorList>
            <person name="Sun L."/>
        </authorList>
    </citation>
    <scope>NUCLEOTIDE SEQUENCE [LARGE SCALE GENOMIC DNA]</scope>
    <source>
        <strain evidence="4">ASW11-19</strain>
    </source>
</reference>
<evidence type="ECO:0000256" key="1">
    <source>
        <dbReference type="ARBA" id="ARBA00008542"/>
    </source>
</evidence>
<dbReference type="SUPFAM" id="SSF52317">
    <property type="entry name" value="Class I glutamine amidotransferase-like"/>
    <property type="match status" value="1"/>
</dbReference>
<dbReference type="Proteomes" id="UP001209257">
    <property type="component" value="Unassembled WGS sequence"/>
</dbReference>
<dbReference type="NCBIfam" id="TIGR01382">
    <property type="entry name" value="PfpI"/>
    <property type="match status" value="1"/>
</dbReference>
<comment type="caution">
    <text evidence="3">The sequence shown here is derived from an EMBL/GenBank/DDBJ whole genome shotgun (WGS) entry which is preliminary data.</text>
</comment>
<dbReference type="CDD" id="cd03134">
    <property type="entry name" value="GATase1_PfpI_like"/>
    <property type="match status" value="1"/>
</dbReference>
<proteinExistence type="inferred from homology"/>
<dbReference type="PANTHER" id="PTHR42733:SF12">
    <property type="entry name" value="PROTEINASE"/>
    <property type="match status" value="1"/>
</dbReference>
<keyword evidence="3" id="KW-0315">Glutamine amidotransferase</keyword>
<dbReference type="PROSITE" id="PS51276">
    <property type="entry name" value="PEPTIDASE_C56_PFPI"/>
    <property type="match status" value="1"/>
</dbReference>
<protein>
    <submittedName>
        <fullName evidence="3">Type 1 glutamine amidotransferase</fullName>
    </submittedName>
</protein>
<dbReference type="PANTHER" id="PTHR42733">
    <property type="entry name" value="DJ-1 PROTEIN"/>
    <property type="match status" value="1"/>
</dbReference>
<dbReference type="InterPro" id="IPR029062">
    <property type="entry name" value="Class_I_gatase-like"/>
</dbReference>
<dbReference type="Pfam" id="PF01965">
    <property type="entry name" value="DJ-1_PfpI"/>
    <property type="match status" value="1"/>
</dbReference>
<dbReference type="InterPro" id="IPR006286">
    <property type="entry name" value="C56_PfpI-like"/>
</dbReference>
<dbReference type="Gene3D" id="3.40.50.880">
    <property type="match status" value="1"/>
</dbReference>
<sequence length="186" mass="20444">MEKLSGKRVAFLVTNGFEQVELTEPLNAVKEAGGTAEIVSLSKDDIQGMNHDEKGDTFAVDRVIDDVSADDYHGLVLPGGVQNPDTLRTDAKAVQFVRDFFSQHKPVAAICHGPWLLVEADVVKDRQLTSFPSIKTDILNAGGNWLDDEVVVDNGLTTSRNPDDLPAFCKKVVEELREGKHERQTT</sequence>
<feature type="domain" description="DJ-1/PfpI" evidence="2">
    <location>
        <begin position="7"/>
        <end position="175"/>
    </location>
</feature>